<evidence type="ECO:0000256" key="1">
    <source>
        <dbReference type="SAM" id="Phobius"/>
    </source>
</evidence>
<sequence length="99" mass="10454">MVCPRTRLNSILRPLLLKVLHLAVVLQALARALVVQTFATIAARNATVPVGITLVATAAASSVNLAAATTIKPPPLLRRKLVTRGFFHASSTLAASYIL</sequence>
<evidence type="ECO:0000313" key="2">
    <source>
        <dbReference type="EMBL" id="KAF9446716.1"/>
    </source>
</evidence>
<comment type="caution">
    <text evidence="2">The sequence shown here is derived from an EMBL/GenBank/DDBJ whole genome shotgun (WGS) entry which is preliminary data.</text>
</comment>
<gene>
    <name evidence="2" type="ORF">P691DRAFT_761403</name>
</gene>
<keyword evidence="1" id="KW-1133">Transmembrane helix</keyword>
<keyword evidence="3" id="KW-1185">Reference proteome</keyword>
<dbReference type="AlphaFoldDB" id="A0A9P5XCC2"/>
<reference evidence="2" key="1">
    <citation type="submission" date="2020-11" db="EMBL/GenBank/DDBJ databases">
        <authorList>
            <consortium name="DOE Joint Genome Institute"/>
            <person name="Ahrendt S."/>
            <person name="Riley R."/>
            <person name="Andreopoulos W."/>
            <person name="Labutti K."/>
            <person name="Pangilinan J."/>
            <person name="Ruiz-Duenas F.J."/>
            <person name="Barrasa J.M."/>
            <person name="Sanchez-Garcia M."/>
            <person name="Camarero S."/>
            <person name="Miyauchi S."/>
            <person name="Serrano A."/>
            <person name="Linde D."/>
            <person name="Babiker R."/>
            <person name="Drula E."/>
            <person name="Ayuso-Fernandez I."/>
            <person name="Pacheco R."/>
            <person name="Padilla G."/>
            <person name="Ferreira P."/>
            <person name="Barriuso J."/>
            <person name="Kellner H."/>
            <person name="Castanera R."/>
            <person name="Alfaro M."/>
            <person name="Ramirez L."/>
            <person name="Pisabarro A.G."/>
            <person name="Kuo A."/>
            <person name="Tritt A."/>
            <person name="Lipzen A."/>
            <person name="He G."/>
            <person name="Yan M."/>
            <person name="Ng V."/>
            <person name="Cullen D."/>
            <person name="Martin F."/>
            <person name="Rosso M.-N."/>
            <person name="Henrissat B."/>
            <person name="Hibbett D."/>
            <person name="Martinez A.T."/>
            <person name="Grigoriev I.V."/>
        </authorList>
    </citation>
    <scope>NUCLEOTIDE SEQUENCE</scope>
    <source>
        <strain evidence="2">MF-IS2</strain>
    </source>
</reference>
<accession>A0A9P5XCC2</accession>
<keyword evidence="1" id="KW-0812">Transmembrane</keyword>
<keyword evidence="1" id="KW-0472">Membrane</keyword>
<name>A0A9P5XCC2_9AGAR</name>
<proteinExistence type="predicted"/>
<organism evidence="2 3">
    <name type="scientific">Macrolepiota fuliginosa MF-IS2</name>
    <dbReference type="NCBI Taxonomy" id="1400762"/>
    <lineage>
        <taxon>Eukaryota</taxon>
        <taxon>Fungi</taxon>
        <taxon>Dikarya</taxon>
        <taxon>Basidiomycota</taxon>
        <taxon>Agaricomycotina</taxon>
        <taxon>Agaricomycetes</taxon>
        <taxon>Agaricomycetidae</taxon>
        <taxon>Agaricales</taxon>
        <taxon>Agaricineae</taxon>
        <taxon>Agaricaceae</taxon>
        <taxon>Macrolepiota</taxon>
    </lineage>
</organism>
<feature type="transmembrane region" description="Helical" evidence="1">
    <location>
        <begin position="48"/>
        <end position="71"/>
    </location>
</feature>
<protein>
    <submittedName>
        <fullName evidence="2">Uncharacterized protein</fullName>
    </submittedName>
</protein>
<evidence type="ECO:0000313" key="3">
    <source>
        <dbReference type="Proteomes" id="UP000807342"/>
    </source>
</evidence>
<dbReference type="EMBL" id="MU151232">
    <property type="protein sequence ID" value="KAF9446716.1"/>
    <property type="molecule type" value="Genomic_DNA"/>
</dbReference>
<dbReference type="Proteomes" id="UP000807342">
    <property type="component" value="Unassembled WGS sequence"/>
</dbReference>